<name>A0AAU6Q5Y4_9DEIO</name>
<evidence type="ECO:0000256" key="1">
    <source>
        <dbReference type="SAM" id="MobiDB-lite"/>
    </source>
</evidence>
<dbReference type="RefSeq" id="WP_339097158.1">
    <property type="nucleotide sequence ID" value="NZ_CP149782.1"/>
</dbReference>
<dbReference type="EMBL" id="CP149782">
    <property type="protein sequence ID" value="WYF45831.1"/>
    <property type="molecule type" value="Genomic_DNA"/>
</dbReference>
<sequence>MAVTASRRFLSGIVPANYRVDHQEGYFREAIGHFQEMLRLTHNWHAQVTGLEALASSLSRAGDVEKAVEFLGAIAAFRDEKRTPQPPFTREATQGDLELAEKKLGRSTFERAFESGRSKTLQQAVDQARSEDLSS</sequence>
<protein>
    <recommendedName>
        <fullName evidence="3">Tetratricopeptide repeat protein</fullName>
    </recommendedName>
</protein>
<feature type="region of interest" description="Disordered" evidence="1">
    <location>
        <begin position="113"/>
        <end position="135"/>
    </location>
</feature>
<accession>A0AAU6Q5Y4</accession>
<organism evidence="2">
    <name type="scientific">Deinococcus sp. VB142</name>
    <dbReference type="NCBI Taxonomy" id="3112952"/>
    <lineage>
        <taxon>Bacteria</taxon>
        <taxon>Thermotogati</taxon>
        <taxon>Deinococcota</taxon>
        <taxon>Deinococci</taxon>
        <taxon>Deinococcales</taxon>
        <taxon>Deinococcaceae</taxon>
        <taxon>Deinococcus</taxon>
    </lineage>
</organism>
<proteinExistence type="predicted"/>
<reference evidence="2" key="1">
    <citation type="submission" date="2024-03" db="EMBL/GenBank/DDBJ databases">
        <title>Deinococcus weizhi sp. nov., isolated from human skin.</title>
        <authorList>
            <person name="Wei Z."/>
            <person name="Tian F."/>
            <person name="Yang C."/>
            <person name="Xin L.T."/>
            <person name="Wen Z.J."/>
            <person name="Lan K.C."/>
            <person name="Yu L."/>
            <person name="Zhe W."/>
            <person name="Dan F.D."/>
            <person name="Jun W."/>
            <person name="Rui Z."/>
            <person name="Yong X.J."/>
            <person name="Ting Y."/>
            <person name="Wei X."/>
            <person name="Xu Z.G."/>
            <person name="Xin Z."/>
            <person name="Dong F.G."/>
            <person name="Ni X.M."/>
            <person name="Zheng M.G."/>
            <person name="Chun Y."/>
            <person name="Qian W.X."/>
        </authorList>
    </citation>
    <scope>NUCLEOTIDE SEQUENCE</scope>
    <source>
        <strain evidence="2">VB142</strain>
    </source>
</reference>
<gene>
    <name evidence="2" type="ORF">WDJ50_06885</name>
</gene>
<evidence type="ECO:0008006" key="3">
    <source>
        <dbReference type="Google" id="ProtNLM"/>
    </source>
</evidence>
<evidence type="ECO:0000313" key="2">
    <source>
        <dbReference type="EMBL" id="WYF45831.1"/>
    </source>
</evidence>
<dbReference type="AlphaFoldDB" id="A0AAU6Q5Y4"/>